<evidence type="ECO:0008006" key="3">
    <source>
        <dbReference type="Google" id="ProtNLM"/>
    </source>
</evidence>
<reference evidence="1" key="1">
    <citation type="submission" date="2023-05" db="EMBL/GenBank/DDBJ databases">
        <title>Cataloging the Phylogenetic Diversity of Human Bladder Bacteria.</title>
        <authorList>
            <person name="Du J."/>
        </authorList>
    </citation>
    <scope>NUCLEOTIDE SEQUENCE</scope>
    <source>
        <strain evidence="1">UMB1050</strain>
    </source>
</reference>
<gene>
    <name evidence="1" type="ORF">QP451_06725</name>
</gene>
<accession>A0AAW6Y9G3</accession>
<dbReference type="Proteomes" id="UP001236303">
    <property type="component" value="Unassembled WGS sequence"/>
</dbReference>
<organism evidence="1 2">
    <name type="scientific">Neisseria subflava</name>
    <dbReference type="NCBI Taxonomy" id="28449"/>
    <lineage>
        <taxon>Bacteria</taxon>
        <taxon>Pseudomonadati</taxon>
        <taxon>Pseudomonadota</taxon>
        <taxon>Betaproteobacteria</taxon>
        <taxon>Neisseriales</taxon>
        <taxon>Neisseriaceae</taxon>
        <taxon>Neisseria</taxon>
    </lineage>
</organism>
<name>A0AAW6Y9G3_NEISU</name>
<evidence type="ECO:0000313" key="1">
    <source>
        <dbReference type="EMBL" id="MDK7242723.1"/>
    </source>
</evidence>
<evidence type="ECO:0000313" key="2">
    <source>
        <dbReference type="Proteomes" id="UP001236303"/>
    </source>
</evidence>
<protein>
    <recommendedName>
        <fullName evidence="3">YbjN domain-containing protein</fullName>
    </recommendedName>
</protein>
<proteinExistence type="predicted"/>
<sequence>MANNAESTKKAITLYLNKKSLKYKYDEEINCFVLGFSNRNKPDVNFKLTISIQEDGDFIQFFSILKLHSSCNKIQESLFNENLTKKLIKWTILQEEKTAICFVDIFIDEEEEISYRKIDRALKTIQSSINSLTNLFLFD</sequence>
<dbReference type="AlphaFoldDB" id="A0AAW6Y9G3"/>
<dbReference type="RefSeq" id="WP_070873742.1">
    <property type="nucleotide sequence ID" value="NZ_JASOPA010000005.1"/>
</dbReference>
<comment type="caution">
    <text evidence="1">The sequence shown here is derived from an EMBL/GenBank/DDBJ whole genome shotgun (WGS) entry which is preliminary data.</text>
</comment>
<dbReference type="EMBL" id="JASOPA010000005">
    <property type="protein sequence ID" value="MDK7242723.1"/>
    <property type="molecule type" value="Genomic_DNA"/>
</dbReference>